<proteinExistence type="predicted"/>
<dbReference type="InterPro" id="IPR040676">
    <property type="entry name" value="DUF5641"/>
</dbReference>
<dbReference type="InterPro" id="IPR012337">
    <property type="entry name" value="RNaseH-like_sf"/>
</dbReference>
<dbReference type="GeneID" id="119733681"/>
<dbReference type="RefSeq" id="XP_038063000.1">
    <property type="nucleotide sequence ID" value="XM_038207072.1"/>
</dbReference>
<name>A0A914AG99_PATMI</name>
<dbReference type="OrthoDB" id="10068969at2759"/>
<dbReference type="PANTHER" id="PTHR47331:SF6">
    <property type="entry name" value="DOUBLECORTIN DOMAIN-CONTAINING PROTEIN"/>
    <property type="match status" value="1"/>
</dbReference>
<dbReference type="PANTHER" id="PTHR47331">
    <property type="entry name" value="PHD-TYPE DOMAIN-CONTAINING PROTEIN"/>
    <property type="match status" value="1"/>
</dbReference>
<dbReference type="Gene3D" id="3.30.420.10">
    <property type="entry name" value="Ribonuclease H-like superfamily/Ribonuclease H"/>
    <property type="match status" value="1"/>
</dbReference>
<dbReference type="InterPro" id="IPR043502">
    <property type="entry name" value="DNA/RNA_pol_sf"/>
</dbReference>
<accession>A0A914AG99</accession>
<evidence type="ECO:0000259" key="2">
    <source>
        <dbReference type="PROSITE" id="PS50994"/>
    </source>
</evidence>
<organism evidence="3 4">
    <name type="scientific">Patiria miniata</name>
    <name type="common">Bat star</name>
    <name type="synonym">Asterina miniata</name>
    <dbReference type="NCBI Taxonomy" id="46514"/>
    <lineage>
        <taxon>Eukaryota</taxon>
        <taxon>Metazoa</taxon>
        <taxon>Echinodermata</taxon>
        <taxon>Eleutherozoa</taxon>
        <taxon>Asterozoa</taxon>
        <taxon>Asteroidea</taxon>
        <taxon>Valvatacea</taxon>
        <taxon>Valvatida</taxon>
        <taxon>Asterinidae</taxon>
        <taxon>Patiria</taxon>
    </lineage>
</organism>
<feature type="region of interest" description="Disordered" evidence="1">
    <location>
        <begin position="1051"/>
        <end position="1070"/>
    </location>
</feature>
<dbReference type="InterPro" id="IPR001584">
    <property type="entry name" value="Integrase_cat-core"/>
</dbReference>
<dbReference type="GO" id="GO:0015074">
    <property type="term" value="P:DNA integration"/>
    <property type="evidence" value="ECO:0007669"/>
    <property type="project" value="InterPro"/>
</dbReference>
<sequence length="1664" mass="188087">MVNHAHTPATQKLTFLAKYTKGEVRKLVDRFRHRYVSSPETAYQEALKELKERFGNKTNITTAIIRKLIDFPRFKAEENRKLQELADLCVDAAAQMNDLPDLNILNYAHNLHPILEKLPTYIHNAWRKRASEHKTAKGNYPPFTMLAEFLKQKARLHNDPELYPSSKILHPTPEKLRTDRSRGSSLCVLATSTPTKSTSAPLVMSTPTKSAPASTVQAKEKCQFHDIQGHRLSECIAFGRKPIQERRQFCMDRGLCFKCGSNHRMKECESKVQCRKCKSTEHASFMHINQKQNEGEVQSEKQPAKSHKDVVANTKCARFLTCSSARSCSKIVLCKIYHKDHPTNSILGYAVLDDQSSACLGGPEVFEALNLAGPAFPYEISTCGGNKITSEGRRACGLIVESQDGKTEQLPTVIENAYIPGDRSEIPNPDLCENFPHLRPIAAKIPEVRDDINIILLVERNCPEPLKVRQSRNGPRGTPWAQRTDLGWTVSGQVCMSGAKGKVHASVKRTILQPQPDGSDVCENHLYVKDMLSSARKNTTTDIYVETPEDNLKALSIEDQHFLDILTEGAHTNSDGNLEFPLPFKQHQPNLPNNRPQAQSRLDNLLKNLRRKPKMMSDYIAFFDKILTRNHASRVPENELCPPPRTVWYLPHFAVHHPKKPEISAEFKGISLNKALLQGPDMMNSLLGILLRFRLAEVAVMGDVEHMFHNFYVNTEHRDYLRFLWFDDNDPTKPTVEYRMNVHLFGSISSPAVATFGLRMVADECESTHGADVKHFIHNDFYVDDGLTSQRDAQTATNLVQRCRDALATKNLHFHKIASNSKEVMNALPKEERSKRFQVDLQDKPFSRRGVLSVASSIYDPLGLAAPVTIEGKFILRELMAASKKEQNSPQDLWDRPLPQSCLPRWTRWRNSLLNLQDIHVPRCYHPTDFGHVNRREIHVFSDASDLAIAAVAYLRLVNENNQSHVSFLLAKAKVTPPHAVSIPRLELCGAALATTLVQTVEPEIRARAAIDSTTYYTDSKVVLGYISNQSRRVHVYVANRVHTIHNVSTPNQWHHVPTDENPADLASRSVPANQLSTSTWFRGPDFLWQQDPSPTQTEASASHEIPLADDDPEVRRETRVNHTNVSDQPKSPVTMAQGSQLGCNRFSCFSTWASLRRAVTTLIVAVKTFKSKREGISDDNQQADKPHRRASVEELQKADRVIFHAVQKEYFGEELASLITNSDLEQASTNTIKQKSPMYQLSPFIDNDGLIRVGGRLRRADLDLGGRHQVILPKNSHVSKLIVKHFHQEVKHQGRHFTFAAIRAGGFWVIGAHDLVRSVINQCTICAKLRGKFFTQVMADLPQDRLQPTPPFTNVGTDVFGPWTIVTRKTRGGSADSKRWAVIFTCLSTRAVHVEVIDSMDTSAFICALRRFVAVRGPVAKIRCDRGTNFVGAKGELNHEQVGRYLTTRSCEWVFNPPHASHFGGVWERPIGIIRRVLESMFAQLGKHQLTHDVLVTFVAEACAIVNSRPITTVSSDANDPRPLTPATLLTLKTQTLQAPPGDFVKEDLYGRQHWRRAQYLAEQFWLRWQKEYLQSLQPRTKWNSTQPNIREGDVVLVRDKELRRNNWPLARVTKTYPSDDGRVRKVDIIVCSDGTRRTYFRPISELVLLEKGHDSTQCSTTE</sequence>
<protein>
    <recommendedName>
        <fullName evidence="2">Integrase catalytic domain-containing protein</fullName>
    </recommendedName>
</protein>
<keyword evidence="4" id="KW-1185">Reference proteome</keyword>
<dbReference type="Pfam" id="PF18701">
    <property type="entry name" value="DUF5641"/>
    <property type="match status" value="1"/>
</dbReference>
<feature type="compositionally biased region" description="Polar residues" evidence="1">
    <location>
        <begin position="1091"/>
        <end position="1101"/>
    </location>
</feature>
<dbReference type="Pfam" id="PF03564">
    <property type="entry name" value="DUF1759"/>
    <property type="match status" value="1"/>
</dbReference>
<dbReference type="EnsemblMetazoa" id="XM_038207072.1">
    <property type="protein sequence ID" value="XP_038063000.1"/>
    <property type="gene ID" value="LOC119733681"/>
</dbReference>
<dbReference type="GO" id="GO:0003676">
    <property type="term" value="F:nucleic acid binding"/>
    <property type="evidence" value="ECO:0007669"/>
    <property type="project" value="InterPro"/>
</dbReference>
<dbReference type="InterPro" id="IPR005312">
    <property type="entry name" value="DUF1759"/>
</dbReference>
<dbReference type="InterPro" id="IPR008042">
    <property type="entry name" value="Retrotrans_Pao"/>
</dbReference>
<dbReference type="SUPFAM" id="SSF53098">
    <property type="entry name" value="Ribonuclease H-like"/>
    <property type="match status" value="1"/>
</dbReference>
<dbReference type="InterPro" id="IPR036397">
    <property type="entry name" value="RNaseH_sf"/>
</dbReference>
<feature type="domain" description="Integrase catalytic" evidence="2">
    <location>
        <begin position="1348"/>
        <end position="1535"/>
    </location>
</feature>
<evidence type="ECO:0000313" key="3">
    <source>
        <dbReference type="EnsemblMetazoa" id="XP_038063000.1"/>
    </source>
</evidence>
<dbReference type="PROSITE" id="PS50994">
    <property type="entry name" value="INTEGRASE"/>
    <property type="match status" value="1"/>
</dbReference>
<evidence type="ECO:0000313" key="4">
    <source>
        <dbReference type="Proteomes" id="UP000887568"/>
    </source>
</evidence>
<feature type="region of interest" description="Disordered" evidence="1">
    <location>
        <begin position="1087"/>
        <end position="1115"/>
    </location>
</feature>
<dbReference type="Proteomes" id="UP000887568">
    <property type="component" value="Unplaced"/>
</dbReference>
<reference evidence="3" key="1">
    <citation type="submission" date="2022-11" db="UniProtKB">
        <authorList>
            <consortium name="EnsemblMetazoa"/>
        </authorList>
    </citation>
    <scope>IDENTIFICATION</scope>
</reference>
<dbReference type="SUPFAM" id="SSF56672">
    <property type="entry name" value="DNA/RNA polymerases"/>
    <property type="match status" value="1"/>
</dbReference>
<evidence type="ECO:0000256" key="1">
    <source>
        <dbReference type="SAM" id="MobiDB-lite"/>
    </source>
</evidence>
<dbReference type="Pfam" id="PF05380">
    <property type="entry name" value="Peptidase_A17"/>
    <property type="match status" value="1"/>
</dbReference>